<reference evidence="3 4" key="1">
    <citation type="submission" date="2019-03" db="EMBL/GenBank/DDBJ databases">
        <title>Genomic Encyclopedia of Type Strains, Phase IV (KMG-V): Genome sequencing to study the core and pangenomes of soil and plant-associated prokaryotes.</title>
        <authorList>
            <person name="Whitman W."/>
        </authorList>
    </citation>
    <scope>NUCLEOTIDE SEQUENCE [LARGE SCALE GENOMIC DNA]</scope>
    <source>
        <strain evidence="3 4">23C40</strain>
    </source>
</reference>
<keyword evidence="2" id="KW-0472">Membrane</keyword>
<evidence type="ECO:0000313" key="4">
    <source>
        <dbReference type="Proteomes" id="UP000295043"/>
    </source>
</evidence>
<organism evidence="3 4">
    <name type="scientific">Sinorhizobium americanum</name>
    <dbReference type="NCBI Taxonomy" id="194963"/>
    <lineage>
        <taxon>Bacteria</taxon>
        <taxon>Pseudomonadati</taxon>
        <taxon>Pseudomonadota</taxon>
        <taxon>Alphaproteobacteria</taxon>
        <taxon>Hyphomicrobiales</taxon>
        <taxon>Rhizobiaceae</taxon>
        <taxon>Sinorhizobium/Ensifer group</taxon>
        <taxon>Sinorhizobium</taxon>
    </lineage>
</organism>
<feature type="region of interest" description="Disordered" evidence="1">
    <location>
        <begin position="1"/>
        <end position="24"/>
    </location>
</feature>
<dbReference type="Proteomes" id="UP000295043">
    <property type="component" value="Unassembled WGS sequence"/>
</dbReference>
<evidence type="ECO:0000256" key="1">
    <source>
        <dbReference type="SAM" id="MobiDB-lite"/>
    </source>
</evidence>
<keyword evidence="2" id="KW-0812">Transmembrane</keyword>
<comment type="caution">
    <text evidence="3">The sequence shown here is derived from an EMBL/GenBank/DDBJ whole genome shotgun (WGS) entry which is preliminary data.</text>
</comment>
<feature type="transmembrane region" description="Helical" evidence="2">
    <location>
        <begin position="55"/>
        <end position="74"/>
    </location>
</feature>
<accession>A0A4R2C405</accession>
<sequence>MSVTCSTPLRWSERNKRGPTTKQACRPMAPAGTLFPAQRYPGIVNNYRDSEMKGIVLWLMGVPLIVIVLLYMFVF</sequence>
<name>A0A4R2C405_9HYPH</name>
<gene>
    <name evidence="3" type="ORF">EV184_103227</name>
</gene>
<evidence type="ECO:0000256" key="2">
    <source>
        <dbReference type="SAM" id="Phobius"/>
    </source>
</evidence>
<dbReference type="EMBL" id="SLVU01000003">
    <property type="protein sequence ID" value="TCN33214.1"/>
    <property type="molecule type" value="Genomic_DNA"/>
</dbReference>
<keyword evidence="2" id="KW-1133">Transmembrane helix</keyword>
<dbReference type="AlphaFoldDB" id="A0A4R2C405"/>
<proteinExistence type="predicted"/>
<protein>
    <submittedName>
        <fullName evidence="3">Uncharacterized protein</fullName>
    </submittedName>
</protein>
<evidence type="ECO:0000313" key="3">
    <source>
        <dbReference type="EMBL" id="TCN33214.1"/>
    </source>
</evidence>